<comment type="caution">
    <text evidence="1">The sequence shown here is derived from an EMBL/GenBank/DDBJ whole genome shotgun (WGS) entry which is preliminary data.</text>
</comment>
<gene>
    <name evidence="1" type="ORF">QE369_000637</name>
</gene>
<name>A0AAJ2BCL7_9HYPH</name>
<sequence>MDTASITIPGPVNSPYGKIDYLLGKVPGSTDSKGKGGYFAGYLGFSSGDDLAKAMQNHLKENFGSALVRNSKIEVTAPITGPNGVTANVKSAWQIRADGSVSFVTALPGPH</sequence>
<dbReference type="AlphaFoldDB" id="A0AAJ2BCL7"/>
<reference evidence="1" key="1">
    <citation type="submission" date="2023-08" db="EMBL/GenBank/DDBJ databases">
        <title>Functional and genomic diversity of the sorghum phyllosphere microbiome.</title>
        <authorList>
            <person name="Shade A."/>
        </authorList>
    </citation>
    <scope>NUCLEOTIDE SEQUENCE</scope>
    <source>
        <strain evidence="1">SORGH_AS_0974</strain>
    </source>
</reference>
<dbReference type="EMBL" id="JAVIZC010000001">
    <property type="protein sequence ID" value="MDR6100459.1"/>
    <property type="molecule type" value="Genomic_DNA"/>
</dbReference>
<evidence type="ECO:0000313" key="2">
    <source>
        <dbReference type="Proteomes" id="UP001255601"/>
    </source>
</evidence>
<evidence type="ECO:0000313" key="1">
    <source>
        <dbReference type="EMBL" id="MDR6100459.1"/>
    </source>
</evidence>
<accession>A0AAJ2BCL7</accession>
<dbReference type="Proteomes" id="UP001255601">
    <property type="component" value="Unassembled WGS sequence"/>
</dbReference>
<organism evidence="1 2">
    <name type="scientific">Agrobacterium larrymoorei</name>
    <dbReference type="NCBI Taxonomy" id="160699"/>
    <lineage>
        <taxon>Bacteria</taxon>
        <taxon>Pseudomonadati</taxon>
        <taxon>Pseudomonadota</taxon>
        <taxon>Alphaproteobacteria</taxon>
        <taxon>Hyphomicrobiales</taxon>
        <taxon>Rhizobiaceae</taxon>
        <taxon>Rhizobium/Agrobacterium group</taxon>
        <taxon>Agrobacterium</taxon>
    </lineage>
</organism>
<protein>
    <submittedName>
        <fullName evidence="1">Uncharacterized protein</fullName>
    </submittedName>
</protein>
<dbReference type="RefSeq" id="WP_309769520.1">
    <property type="nucleotide sequence ID" value="NZ_JAVIZC010000001.1"/>
</dbReference>
<proteinExistence type="predicted"/>